<sequence>MRVFVPLPYAIHNCSVAFKWDNYSARSRHPRPLPSLILARALDITRQAQERRQGVPVFGKGVTFCRTFAPLPPAAIDTFEFWPLENAVLVWVGSAAEKGKELRAGNGDSFHHVMGLRGGNGKAARKWAKAAQDREQREQRGASGVSEAFVPAARTGRGEKDGVEALDVV</sequence>
<gene>
    <name evidence="2" type="ORF">O3P69_013737</name>
</gene>
<dbReference type="Proteomes" id="UP001487740">
    <property type="component" value="Unassembled WGS sequence"/>
</dbReference>
<name>A0AAW0SSW3_SCYPA</name>
<proteinExistence type="predicted"/>
<dbReference type="EMBL" id="JARAKH010000047">
    <property type="protein sequence ID" value="KAK8377302.1"/>
    <property type="molecule type" value="Genomic_DNA"/>
</dbReference>
<evidence type="ECO:0000313" key="2">
    <source>
        <dbReference type="EMBL" id="KAK8377302.1"/>
    </source>
</evidence>
<comment type="caution">
    <text evidence="2">The sequence shown here is derived from an EMBL/GenBank/DDBJ whole genome shotgun (WGS) entry which is preliminary data.</text>
</comment>
<evidence type="ECO:0000313" key="3">
    <source>
        <dbReference type="Proteomes" id="UP001487740"/>
    </source>
</evidence>
<dbReference type="AlphaFoldDB" id="A0AAW0SSW3"/>
<evidence type="ECO:0000256" key="1">
    <source>
        <dbReference type="SAM" id="MobiDB-lite"/>
    </source>
</evidence>
<protein>
    <submittedName>
        <fullName evidence="2">Uncharacterized protein</fullName>
    </submittedName>
</protein>
<feature type="region of interest" description="Disordered" evidence="1">
    <location>
        <begin position="124"/>
        <end position="169"/>
    </location>
</feature>
<organism evidence="2 3">
    <name type="scientific">Scylla paramamosain</name>
    <name type="common">Mud crab</name>
    <dbReference type="NCBI Taxonomy" id="85552"/>
    <lineage>
        <taxon>Eukaryota</taxon>
        <taxon>Metazoa</taxon>
        <taxon>Ecdysozoa</taxon>
        <taxon>Arthropoda</taxon>
        <taxon>Crustacea</taxon>
        <taxon>Multicrustacea</taxon>
        <taxon>Malacostraca</taxon>
        <taxon>Eumalacostraca</taxon>
        <taxon>Eucarida</taxon>
        <taxon>Decapoda</taxon>
        <taxon>Pleocyemata</taxon>
        <taxon>Brachyura</taxon>
        <taxon>Eubrachyura</taxon>
        <taxon>Portunoidea</taxon>
        <taxon>Portunidae</taxon>
        <taxon>Portuninae</taxon>
        <taxon>Scylla</taxon>
    </lineage>
</organism>
<reference evidence="2 3" key="1">
    <citation type="submission" date="2023-03" db="EMBL/GenBank/DDBJ databases">
        <title>High-quality genome of Scylla paramamosain provides insights in environmental adaptation.</title>
        <authorList>
            <person name="Zhang L."/>
        </authorList>
    </citation>
    <scope>NUCLEOTIDE SEQUENCE [LARGE SCALE GENOMIC DNA]</scope>
    <source>
        <strain evidence="2">LZ_2023a</strain>
        <tissue evidence="2">Muscle</tissue>
    </source>
</reference>
<keyword evidence="3" id="KW-1185">Reference proteome</keyword>
<accession>A0AAW0SSW3</accession>
<feature type="compositionally biased region" description="Basic and acidic residues" evidence="1">
    <location>
        <begin position="131"/>
        <end position="140"/>
    </location>
</feature>